<keyword evidence="2" id="KW-0732">Signal</keyword>
<dbReference type="EMBL" id="VOKX01000026">
    <property type="protein sequence ID" value="KAB7845504.1"/>
    <property type="molecule type" value="Genomic_DNA"/>
</dbReference>
<evidence type="ECO:0008006" key="5">
    <source>
        <dbReference type="Google" id="ProtNLM"/>
    </source>
</evidence>
<gene>
    <name evidence="3" type="ORF">FRZ00_13515</name>
</gene>
<evidence type="ECO:0000256" key="1">
    <source>
        <dbReference type="SAM" id="MobiDB-lite"/>
    </source>
</evidence>
<name>A0A5N5W872_STRMB</name>
<dbReference type="RefSeq" id="WP_152263638.1">
    <property type="nucleotide sequence ID" value="NZ_VOKX01000026.1"/>
</dbReference>
<dbReference type="Proteomes" id="UP000327000">
    <property type="component" value="Unassembled WGS sequence"/>
</dbReference>
<feature type="compositionally biased region" description="Basic and acidic residues" evidence="1">
    <location>
        <begin position="58"/>
        <end position="67"/>
    </location>
</feature>
<feature type="signal peptide" evidence="2">
    <location>
        <begin position="1"/>
        <end position="28"/>
    </location>
</feature>
<reference evidence="3 4" key="1">
    <citation type="journal article" date="2019" name="Microb. Cell Fact.">
        <title>Exploring novel herbicidin analogues by transcriptional regulator overexpression and MS/MS molecular networking.</title>
        <authorList>
            <person name="Shi Y."/>
            <person name="Gu R."/>
            <person name="Li Y."/>
            <person name="Wang X."/>
            <person name="Ren W."/>
            <person name="Li X."/>
            <person name="Wang L."/>
            <person name="Xie Y."/>
            <person name="Hong B."/>
        </authorList>
    </citation>
    <scope>NUCLEOTIDE SEQUENCE [LARGE SCALE GENOMIC DNA]</scope>
    <source>
        <strain evidence="3 4">US-43</strain>
    </source>
</reference>
<feature type="chain" id="PRO_5024835123" description="Alpha/beta hydrolase" evidence="2">
    <location>
        <begin position="29"/>
        <end position="85"/>
    </location>
</feature>
<keyword evidence="4" id="KW-1185">Reference proteome</keyword>
<comment type="caution">
    <text evidence="3">The sequence shown here is derived from an EMBL/GenBank/DDBJ whole genome shotgun (WGS) entry which is preliminary data.</text>
</comment>
<dbReference type="AlphaFoldDB" id="A0A5N5W872"/>
<proteinExistence type="predicted"/>
<feature type="region of interest" description="Disordered" evidence="1">
    <location>
        <begin position="42"/>
        <end position="68"/>
    </location>
</feature>
<evidence type="ECO:0000313" key="3">
    <source>
        <dbReference type="EMBL" id="KAB7845504.1"/>
    </source>
</evidence>
<organism evidence="3 4">
    <name type="scientific">Streptomyces mobaraensis</name>
    <name type="common">Streptoverticillium mobaraense</name>
    <dbReference type="NCBI Taxonomy" id="35621"/>
    <lineage>
        <taxon>Bacteria</taxon>
        <taxon>Bacillati</taxon>
        <taxon>Actinomycetota</taxon>
        <taxon>Actinomycetes</taxon>
        <taxon>Kitasatosporales</taxon>
        <taxon>Streptomycetaceae</taxon>
        <taxon>Streptomyces</taxon>
    </lineage>
</organism>
<accession>A0A5N5W872</accession>
<sequence length="85" mass="8348">MALPQLYRNRITALVAVTVFGFAGTLTAAVTAEAVGRSAAAGLPAQTGAGTGPAGRAQGDRPADGDAARTVVVVHGGTSQARPHP</sequence>
<protein>
    <recommendedName>
        <fullName evidence="5">Alpha/beta hydrolase</fullName>
    </recommendedName>
</protein>
<evidence type="ECO:0000256" key="2">
    <source>
        <dbReference type="SAM" id="SignalP"/>
    </source>
</evidence>
<evidence type="ECO:0000313" key="4">
    <source>
        <dbReference type="Proteomes" id="UP000327000"/>
    </source>
</evidence>